<feature type="domain" description="Neurotransmitter-gated ion-channel transmembrane" evidence="23">
    <location>
        <begin position="232"/>
        <end position="431"/>
    </location>
</feature>
<evidence type="ECO:0000256" key="7">
    <source>
        <dbReference type="ARBA" id="ARBA00023065"/>
    </source>
</evidence>
<keyword evidence="7" id="KW-0406">Ion transport</keyword>
<evidence type="ECO:0000256" key="21">
    <source>
        <dbReference type="SAM" id="Phobius"/>
    </source>
</evidence>
<evidence type="ECO:0000256" key="5">
    <source>
        <dbReference type="ARBA" id="ARBA00022989"/>
    </source>
</evidence>
<dbReference type="InterPro" id="IPR006029">
    <property type="entry name" value="Neurotrans-gated_channel_TM"/>
</dbReference>
<protein>
    <submittedName>
        <fullName evidence="24">5-hydroxytryptamine receptor 3A-like</fullName>
    </submittedName>
</protein>
<evidence type="ECO:0000256" key="10">
    <source>
        <dbReference type="ARBA" id="ARBA00023170"/>
    </source>
</evidence>
<keyword evidence="2" id="KW-1003">Cell membrane</keyword>
<dbReference type="GO" id="GO:0004888">
    <property type="term" value="F:transmembrane signaling receptor activity"/>
    <property type="evidence" value="ECO:0007669"/>
    <property type="project" value="InterPro"/>
</dbReference>
<dbReference type="FunFam" id="1.20.58.390:FF:000103">
    <property type="entry name" value="Si:ch211-256e16.10"/>
    <property type="match status" value="1"/>
</dbReference>
<feature type="transmembrane region" description="Helical" evidence="21">
    <location>
        <begin position="225"/>
        <end position="244"/>
    </location>
</feature>
<dbReference type="FunFam" id="2.70.170.10:FF:000017">
    <property type="entry name" value="5-hydroxytryptamine receptor 3A"/>
    <property type="match status" value="1"/>
</dbReference>
<evidence type="ECO:0000256" key="13">
    <source>
        <dbReference type="ARBA" id="ARBA00023286"/>
    </source>
</evidence>
<dbReference type="AlphaFoldDB" id="A0AAV6RNK4"/>
<evidence type="ECO:0000256" key="9">
    <source>
        <dbReference type="ARBA" id="ARBA00023157"/>
    </source>
</evidence>
<evidence type="ECO:0000259" key="22">
    <source>
        <dbReference type="Pfam" id="PF02931"/>
    </source>
</evidence>
<evidence type="ECO:0000313" key="25">
    <source>
        <dbReference type="Proteomes" id="UP000693946"/>
    </source>
</evidence>
<dbReference type="PANTHER" id="PTHR18945">
    <property type="entry name" value="NEUROTRANSMITTER GATED ION CHANNEL"/>
    <property type="match status" value="1"/>
</dbReference>
<evidence type="ECO:0000256" key="19">
    <source>
        <dbReference type="ARBA" id="ARBA00037540"/>
    </source>
</evidence>
<comment type="subcellular location">
    <subcellularLocation>
        <location evidence="15">Postsynaptic cell membrane</location>
        <topology evidence="15">Multi-pass membrane protein</topology>
    </subcellularLocation>
</comment>
<keyword evidence="14" id="KW-0407">Ion channel</keyword>
<evidence type="ECO:0000256" key="17">
    <source>
        <dbReference type="ARBA" id="ARBA00036239"/>
    </source>
</evidence>
<dbReference type="InterPro" id="IPR006202">
    <property type="entry name" value="Neur_chan_lig-bd"/>
</dbReference>
<dbReference type="InterPro" id="IPR006201">
    <property type="entry name" value="Neur_channel"/>
</dbReference>
<dbReference type="Proteomes" id="UP000693946">
    <property type="component" value="Linkage Group LG18"/>
</dbReference>
<keyword evidence="6" id="KW-0770">Synapse</keyword>
<dbReference type="CDD" id="cd19063">
    <property type="entry name" value="LGIC_TM_5-HT3"/>
    <property type="match status" value="1"/>
</dbReference>
<evidence type="ECO:0000256" key="4">
    <source>
        <dbReference type="ARBA" id="ARBA00022729"/>
    </source>
</evidence>
<keyword evidence="4" id="KW-0732">Signal</keyword>
<keyword evidence="3 21" id="KW-0812">Transmembrane</keyword>
<name>A0AAV6RNK4_SOLSE</name>
<keyword evidence="10 24" id="KW-0675">Receptor</keyword>
<evidence type="ECO:0000256" key="2">
    <source>
        <dbReference type="ARBA" id="ARBA00022475"/>
    </source>
</evidence>
<gene>
    <name evidence="24" type="ORF">JOB18_011019</name>
</gene>
<feature type="region of interest" description="Disordered" evidence="20">
    <location>
        <begin position="318"/>
        <end position="354"/>
    </location>
</feature>
<keyword evidence="5 21" id="KW-1133">Transmembrane helix</keyword>
<sequence>MDGASSKENCSYQDVLNHLNLNYNNKLFYMTRPVINYTTVTEVNLDLLLYAILEMKEKEQLFVPYVWITMWWNNDYISWNPDEFCGISSLSVPTEIMWKPDLTIEETIEKDSAPPSPYVTITSRGNVELTNDQVLVSTCRMQVYRFPFDTQSCNLTFKSFIHSDEEIKLVYYGNSSAATEESRELMRTQSEWLFINITVTSQTIQYYSFNQTLVIYTINMKRRSALYIVNFLLPIVFFLCLDLASFLISDSGGEKLSFKITVLLAVTVMQLILNDILPSSSNRIPLIATYCIGIFALMMLSLLESVFVMYLTEKDNAPQDNETDEDLKLSEDKRDKTRPEREVNKLSHSTSGCDVSPIKTPSEMLPVAKEDGNIQQMKVSLANDELSQLIKTLTLHLSSRKEEAKPGYWTRVAKRINNAFFLFYFSVASLFLIYMFFKWVQ</sequence>
<comment type="function">
    <text evidence="19">Forms serotonin (5-hydroxytryptamine/5-HT3)-activated cation-selective channel complexes, which when activated cause fast, depolarizing responses in neurons.</text>
</comment>
<keyword evidence="11" id="KW-0325">Glycoprotein</keyword>
<reference evidence="24 25" key="1">
    <citation type="journal article" date="2021" name="Sci. Rep.">
        <title>Chromosome anchoring in Senegalese sole (Solea senegalensis) reveals sex-associated markers and genome rearrangements in flatfish.</title>
        <authorList>
            <person name="Guerrero-Cozar I."/>
            <person name="Gomez-Garrido J."/>
            <person name="Berbel C."/>
            <person name="Martinez-Blanch J.F."/>
            <person name="Alioto T."/>
            <person name="Claros M.G."/>
            <person name="Gagnaire P.A."/>
            <person name="Manchado M."/>
        </authorList>
    </citation>
    <scope>NUCLEOTIDE SEQUENCE [LARGE SCALE GENOMIC DNA]</scope>
    <source>
        <strain evidence="24">Sse05_10M</strain>
    </source>
</reference>
<evidence type="ECO:0000256" key="11">
    <source>
        <dbReference type="ARBA" id="ARBA00023180"/>
    </source>
</evidence>
<dbReference type="InterPro" id="IPR018000">
    <property type="entry name" value="Neurotransmitter_ion_chnl_CS"/>
</dbReference>
<evidence type="ECO:0000256" key="12">
    <source>
        <dbReference type="ARBA" id="ARBA00023257"/>
    </source>
</evidence>
<dbReference type="GO" id="GO:0005230">
    <property type="term" value="F:extracellular ligand-gated monoatomic ion channel activity"/>
    <property type="evidence" value="ECO:0007669"/>
    <property type="project" value="InterPro"/>
</dbReference>
<accession>A0AAV6RNK4</accession>
<dbReference type="Pfam" id="PF02931">
    <property type="entry name" value="Neur_chan_LBD"/>
    <property type="match status" value="1"/>
</dbReference>
<dbReference type="GO" id="GO:0045211">
    <property type="term" value="C:postsynaptic membrane"/>
    <property type="evidence" value="ECO:0007669"/>
    <property type="project" value="UniProtKB-SubCell"/>
</dbReference>
<feature type="transmembrane region" description="Helical" evidence="21">
    <location>
        <begin position="419"/>
        <end position="437"/>
    </location>
</feature>
<evidence type="ECO:0000256" key="20">
    <source>
        <dbReference type="SAM" id="MobiDB-lite"/>
    </source>
</evidence>
<keyword evidence="8 21" id="KW-0472">Membrane</keyword>
<feature type="domain" description="Neurotransmitter-gated ion-channel ligand-binding" evidence="22">
    <location>
        <begin position="14"/>
        <end position="223"/>
    </location>
</feature>
<keyword evidence="13" id="KW-1071">Ligand-gated ion channel</keyword>
<keyword evidence="25" id="KW-1185">Reference proteome</keyword>
<dbReference type="PROSITE" id="PS00236">
    <property type="entry name" value="NEUROTR_ION_CHANNEL"/>
    <property type="match status" value="1"/>
</dbReference>
<evidence type="ECO:0000259" key="23">
    <source>
        <dbReference type="Pfam" id="PF02932"/>
    </source>
</evidence>
<keyword evidence="9" id="KW-1015">Disulfide bond</keyword>
<comment type="catalytic activity">
    <reaction evidence="16">
        <text>K(+)(in) = K(+)(out)</text>
        <dbReference type="Rhea" id="RHEA:29463"/>
        <dbReference type="ChEBI" id="CHEBI:29103"/>
    </reaction>
</comment>
<dbReference type="EMBL" id="JAGKHQ010000010">
    <property type="protein sequence ID" value="KAG7506624.1"/>
    <property type="molecule type" value="Genomic_DNA"/>
</dbReference>
<evidence type="ECO:0000256" key="14">
    <source>
        <dbReference type="ARBA" id="ARBA00023303"/>
    </source>
</evidence>
<evidence type="ECO:0000256" key="8">
    <source>
        <dbReference type="ARBA" id="ARBA00023136"/>
    </source>
</evidence>
<evidence type="ECO:0000313" key="24">
    <source>
        <dbReference type="EMBL" id="KAG7506624.1"/>
    </source>
</evidence>
<evidence type="ECO:0000256" key="16">
    <source>
        <dbReference type="ARBA" id="ARBA00034430"/>
    </source>
</evidence>
<evidence type="ECO:0000256" key="3">
    <source>
        <dbReference type="ARBA" id="ARBA00022692"/>
    </source>
</evidence>
<comment type="catalytic activity">
    <reaction evidence="17">
        <text>Na(+)(in) = Na(+)(out)</text>
        <dbReference type="Rhea" id="RHEA:34963"/>
        <dbReference type="ChEBI" id="CHEBI:29101"/>
    </reaction>
</comment>
<proteinExistence type="predicted"/>
<dbReference type="Pfam" id="PF02932">
    <property type="entry name" value="Neur_chan_memb"/>
    <property type="match status" value="1"/>
</dbReference>
<evidence type="ECO:0000256" key="15">
    <source>
        <dbReference type="ARBA" id="ARBA00034104"/>
    </source>
</evidence>
<keyword evidence="1" id="KW-0813">Transport</keyword>
<comment type="caution">
    <text evidence="24">The sequence shown here is derived from an EMBL/GenBank/DDBJ whole genome shotgun (WGS) entry which is preliminary data.</text>
</comment>
<feature type="compositionally biased region" description="Basic and acidic residues" evidence="20">
    <location>
        <begin position="326"/>
        <end position="345"/>
    </location>
</feature>
<dbReference type="InterPro" id="IPR049944">
    <property type="entry name" value="LGIC_TM_5-HT3"/>
</dbReference>
<feature type="transmembrane region" description="Helical" evidence="21">
    <location>
        <begin position="285"/>
        <end position="311"/>
    </location>
</feature>
<evidence type="ECO:0000256" key="1">
    <source>
        <dbReference type="ARBA" id="ARBA00022448"/>
    </source>
</evidence>
<comment type="catalytic activity">
    <reaction evidence="18">
        <text>Ca(2+)(in) = Ca(2+)(out)</text>
        <dbReference type="Rhea" id="RHEA:29671"/>
        <dbReference type="ChEBI" id="CHEBI:29108"/>
    </reaction>
</comment>
<organism evidence="24 25">
    <name type="scientific">Solea senegalensis</name>
    <name type="common">Senegalese sole</name>
    <dbReference type="NCBI Taxonomy" id="28829"/>
    <lineage>
        <taxon>Eukaryota</taxon>
        <taxon>Metazoa</taxon>
        <taxon>Chordata</taxon>
        <taxon>Craniata</taxon>
        <taxon>Vertebrata</taxon>
        <taxon>Euteleostomi</taxon>
        <taxon>Actinopterygii</taxon>
        <taxon>Neopterygii</taxon>
        <taxon>Teleostei</taxon>
        <taxon>Neoteleostei</taxon>
        <taxon>Acanthomorphata</taxon>
        <taxon>Carangaria</taxon>
        <taxon>Pleuronectiformes</taxon>
        <taxon>Pleuronectoidei</taxon>
        <taxon>Soleidae</taxon>
        <taxon>Solea</taxon>
    </lineage>
</organism>
<evidence type="ECO:0000256" key="6">
    <source>
        <dbReference type="ARBA" id="ARBA00023018"/>
    </source>
</evidence>
<keyword evidence="12" id="KW-0628">Postsynaptic cell membrane</keyword>
<evidence type="ECO:0000256" key="18">
    <source>
        <dbReference type="ARBA" id="ARBA00036634"/>
    </source>
</evidence>